<dbReference type="SUPFAM" id="SSF53335">
    <property type="entry name" value="S-adenosyl-L-methionine-dependent methyltransferases"/>
    <property type="match status" value="1"/>
</dbReference>
<feature type="compositionally biased region" description="Basic and acidic residues" evidence="2">
    <location>
        <begin position="318"/>
        <end position="329"/>
    </location>
</feature>
<gene>
    <name evidence="1" type="primary">EFM7</name>
    <name evidence="4" type="ORF">B0A52_06137</name>
</gene>
<dbReference type="PROSITE" id="PS51762">
    <property type="entry name" value="GH16_2"/>
    <property type="match status" value="1"/>
</dbReference>
<feature type="region of interest" description="Disordered" evidence="2">
    <location>
        <begin position="1"/>
        <end position="25"/>
    </location>
</feature>
<evidence type="ECO:0000313" key="4">
    <source>
        <dbReference type="EMBL" id="RVX70979.1"/>
    </source>
</evidence>
<dbReference type="EC" id="2.1.1.-" evidence="1"/>
<dbReference type="Gene3D" id="3.40.50.150">
    <property type="entry name" value="Vaccinia Virus protein VP39"/>
    <property type="match status" value="1"/>
</dbReference>
<dbReference type="HAMAP" id="MF_03223">
    <property type="entry name" value="Methyltr_EFM7"/>
    <property type="match status" value="1"/>
</dbReference>
<dbReference type="InterPro" id="IPR019410">
    <property type="entry name" value="Methyltransf_16"/>
</dbReference>
<dbReference type="InterPro" id="IPR029063">
    <property type="entry name" value="SAM-dependent_MTases_sf"/>
</dbReference>
<dbReference type="GO" id="GO:0032259">
    <property type="term" value="P:methylation"/>
    <property type="evidence" value="ECO:0007669"/>
    <property type="project" value="UniProtKB-KW"/>
</dbReference>
<dbReference type="GO" id="GO:0005737">
    <property type="term" value="C:cytoplasm"/>
    <property type="evidence" value="ECO:0007669"/>
    <property type="project" value="UniProtKB-SubCell"/>
</dbReference>
<dbReference type="EMBL" id="NAJM01000020">
    <property type="protein sequence ID" value="RVX70979.1"/>
    <property type="molecule type" value="Genomic_DNA"/>
</dbReference>
<dbReference type="PANTHER" id="PTHR38121:SF2">
    <property type="entry name" value="ACYLTRANSFERASE 3 DOMAIN-CONTAINING PROTEIN"/>
    <property type="match status" value="1"/>
</dbReference>
<keyword evidence="1" id="KW-0489">Methyltransferase</keyword>
<keyword evidence="1" id="KW-0963">Cytoplasm</keyword>
<dbReference type="OrthoDB" id="46564at2759"/>
<protein>
    <recommendedName>
        <fullName evidence="1">Protein N-terminal and lysine N-methyltransferase EFM7</fullName>
        <ecNumber evidence="1">2.1.1.-</ecNumber>
    </recommendedName>
    <alternativeName>
        <fullName evidence="1">Elongation factor methyltransferase 7</fullName>
    </alternativeName>
</protein>
<keyword evidence="1" id="KW-0808">Transferase</keyword>
<name>A0A438N5I2_EXOME</name>
<dbReference type="GO" id="GO:0071885">
    <property type="term" value="F:N-terminal protein N-methyltransferase activity"/>
    <property type="evidence" value="ECO:0007669"/>
    <property type="project" value="UniProtKB-UniRule"/>
</dbReference>
<evidence type="ECO:0000259" key="3">
    <source>
        <dbReference type="PROSITE" id="PS51762"/>
    </source>
</evidence>
<dbReference type="Proteomes" id="UP000288859">
    <property type="component" value="Unassembled WGS sequence"/>
</dbReference>
<dbReference type="GO" id="GO:0005975">
    <property type="term" value="P:carbohydrate metabolic process"/>
    <property type="evidence" value="ECO:0007669"/>
    <property type="project" value="InterPro"/>
</dbReference>
<evidence type="ECO:0000256" key="2">
    <source>
        <dbReference type="SAM" id="MobiDB-lite"/>
    </source>
</evidence>
<comment type="subcellular location">
    <subcellularLocation>
        <location evidence="1">Cytoplasm</location>
    </subcellularLocation>
</comment>
<dbReference type="InterPro" id="IPR013320">
    <property type="entry name" value="ConA-like_dom_sf"/>
</dbReference>
<feature type="region of interest" description="Disordered" evidence="2">
    <location>
        <begin position="488"/>
        <end position="509"/>
    </location>
</feature>
<feature type="binding site" evidence="1">
    <location>
        <position position="108"/>
    </location>
    <ligand>
        <name>S-adenosyl-L-methionine</name>
        <dbReference type="ChEBI" id="CHEBI:59789"/>
    </ligand>
</feature>
<sequence>MGDESSSDDEPASAALFNEPEGYYQPEKPATFTNYTLTNGRHFNLRLVGHSPLWGHLLWNAGQVVAQYLEENAQSLVKNKTVLELGAGAGLPSLVSATLGAKQVVVTDYPESDLISNLQYNIQHNLTEADSPISAHGFLWGAPAQGLKDKLSPDADEFHLLILADILFNHSEHDKLLATLGDCLAKSNDAVALVFFTPYRPWLLEKDLNFFDIARAAGFAVEQVMEHTMEKVMFENDPGDQQLRRTVFGYTIKWDRIKEVWEDKVIGCFGTPEQDENPDAPSSVPQAPSATAADPTGTYQRSQGSQIPSPGVGVKNDVNAEYRPNRDPGDVQYANGTWIVRDVDTFSNKAVYTFSGDTLPDGLYASDYTVQNRLGDDGPRTGTLYNHRFDPANVQLSNGFVRLIVPSGQRPNRRPDKAISCAEIVTAETNIISASVRTRAVFSKVPGTWMFFYKNDTQEIDIEYLTDPTSLSNNGPREPIPIWYTNQPIDPENPEDHDPTSETGPAPFDCTSRVHEYRIDWTREYTAFYLDGVEQKRFTDNVPSAPGSWVWNNWANGDKGWSKGPPKGTADNVFKIQSIWMYYNTSTETT</sequence>
<dbReference type="Gene3D" id="2.60.120.200">
    <property type="match status" value="1"/>
</dbReference>
<feature type="binding site" evidence="1">
    <location>
        <begin position="86"/>
        <end position="88"/>
    </location>
    <ligand>
        <name>S-adenosyl-L-methionine</name>
        <dbReference type="ChEBI" id="CHEBI:59789"/>
    </ligand>
</feature>
<dbReference type="InterPro" id="IPR000757">
    <property type="entry name" value="Beta-glucanase-like"/>
</dbReference>
<feature type="domain" description="GH16" evidence="3">
    <location>
        <begin position="352"/>
        <end position="587"/>
    </location>
</feature>
<reference evidence="4 5" key="1">
    <citation type="submission" date="2017-03" db="EMBL/GenBank/DDBJ databases">
        <title>Genomes of endolithic fungi from Antarctica.</title>
        <authorList>
            <person name="Coleine C."/>
            <person name="Masonjones S."/>
            <person name="Stajich J.E."/>
        </authorList>
    </citation>
    <scope>NUCLEOTIDE SEQUENCE [LARGE SCALE GENOMIC DNA]</scope>
    <source>
        <strain evidence="4 5">CCFEE 6314</strain>
    </source>
</reference>
<dbReference type="GO" id="GO:0004553">
    <property type="term" value="F:hydrolase activity, hydrolyzing O-glycosyl compounds"/>
    <property type="evidence" value="ECO:0007669"/>
    <property type="project" value="InterPro"/>
</dbReference>
<feature type="binding site" evidence="1">
    <location>
        <position position="140"/>
    </location>
    <ligand>
        <name>S-adenosyl-L-methionine</name>
        <dbReference type="ChEBI" id="CHEBI:59789"/>
    </ligand>
</feature>
<dbReference type="VEuPathDB" id="FungiDB:PV10_01454"/>
<organism evidence="4 5">
    <name type="scientific">Exophiala mesophila</name>
    <name type="common">Black yeast-like fungus</name>
    <dbReference type="NCBI Taxonomy" id="212818"/>
    <lineage>
        <taxon>Eukaryota</taxon>
        <taxon>Fungi</taxon>
        <taxon>Dikarya</taxon>
        <taxon>Ascomycota</taxon>
        <taxon>Pezizomycotina</taxon>
        <taxon>Eurotiomycetes</taxon>
        <taxon>Chaetothyriomycetidae</taxon>
        <taxon>Chaetothyriales</taxon>
        <taxon>Herpotrichiellaceae</taxon>
        <taxon>Exophiala</taxon>
    </lineage>
</organism>
<dbReference type="SUPFAM" id="SSF49899">
    <property type="entry name" value="Concanavalin A-like lectins/glucanases"/>
    <property type="match status" value="1"/>
</dbReference>
<dbReference type="Pfam" id="PF00722">
    <property type="entry name" value="Glyco_hydro_16"/>
    <property type="match status" value="1"/>
</dbReference>
<accession>A0A438N5I2</accession>
<dbReference type="InterPro" id="IPR025784">
    <property type="entry name" value="EFM7"/>
</dbReference>
<dbReference type="CDD" id="cd00413">
    <property type="entry name" value="Glyco_hydrolase_16"/>
    <property type="match status" value="1"/>
</dbReference>
<dbReference type="PROSITE" id="PS51560">
    <property type="entry name" value="SAM_MT_NNT1"/>
    <property type="match status" value="1"/>
</dbReference>
<dbReference type="PANTHER" id="PTHR38121">
    <property type="entry name" value="GH16 DOMAIN-CONTAINING PROTEIN"/>
    <property type="match status" value="1"/>
</dbReference>
<dbReference type="AlphaFoldDB" id="A0A438N5I2"/>
<feature type="compositionally biased region" description="Polar residues" evidence="2">
    <location>
        <begin position="297"/>
        <end position="308"/>
    </location>
</feature>
<feature type="binding site" evidence="1">
    <location>
        <position position="59"/>
    </location>
    <ligand>
        <name>S-adenosyl-L-methionine</name>
        <dbReference type="ChEBI" id="CHEBI:59789"/>
    </ligand>
</feature>
<comment type="function">
    <text evidence="1">S-adenosyl-L-methionine-dependent protein methyltransferase that trimethylates the N-terminal glycine 'Gly-2' of elongation factor 1-alpha, before also catalyzing the mono- and dimethylation of 'Lys-3'.</text>
</comment>
<dbReference type="Pfam" id="PF10294">
    <property type="entry name" value="Methyltransf_16"/>
    <property type="match status" value="1"/>
</dbReference>
<feature type="region of interest" description="Disordered" evidence="2">
    <location>
        <begin position="269"/>
        <end position="331"/>
    </location>
</feature>
<comment type="similarity">
    <text evidence="1">Belongs to the class I-like SAM-binding methyltransferase superfamily. EFM7 family.</text>
</comment>
<feature type="compositionally biased region" description="Acidic residues" evidence="2">
    <location>
        <begin position="1"/>
        <end position="11"/>
    </location>
</feature>
<keyword evidence="1" id="KW-0949">S-adenosyl-L-methionine</keyword>
<evidence type="ECO:0000313" key="5">
    <source>
        <dbReference type="Proteomes" id="UP000288859"/>
    </source>
</evidence>
<dbReference type="GO" id="GO:0016279">
    <property type="term" value="F:protein-lysine N-methyltransferase activity"/>
    <property type="evidence" value="ECO:0007669"/>
    <property type="project" value="UniProtKB-UniRule"/>
</dbReference>
<dbReference type="VEuPathDB" id="FungiDB:PV10_01455"/>
<feature type="binding site" evidence="1">
    <location>
        <position position="164"/>
    </location>
    <ligand>
        <name>S-adenosyl-L-methionine</name>
        <dbReference type="ChEBI" id="CHEBI:59789"/>
    </ligand>
</feature>
<proteinExistence type="inferred from homology"/>
<evidence type="ECO:0000256" key="1">
    <source>
        <dbReference type="HAMAP-Rule" id="MF_03223"/>
    </source>
</evidence>
<comment type="caution">
    <text evidence="4">The sequence shown here is derived from an EMBL/GenBank/DDBJ whole genome shotgun (WGS) entry which is preliminary data.</text>
</comment>